<feature type="compositionally biased region" description="Polar residues" evidence="1">
    <location>
        <begin position="73"/>
        <end position="86"/>
    </location>
</feature>
<sequence length="138" mass="16078">MAQPQQYWLPGYGLSRHVVLSQIQFFLGPSASARPYTYQGREGYLIMGSPLTREQISDLAHLSKEYEREASMRMTQSSQSYNSPSGKSPEPFINELVPVGQRSRGGDRERERGRDRERERDRKPAHNNDRRSRHQRAW</sequence>
<evidence type="ECO:0000256" key="1">
    <source>
        <dbReference type="SAM" id="MobiDB-lite"/>
    </source>
</evidence>
<dbReference type="PANTHER" id="PTHR39609:SF2">
    <property type="entry name" value="TRANSCRIPTION FACTOR RFEG"/>
    <property type="match status" value="1"/>
</dbReference>
<feature type="region of interest" description="Disordered" evidence="1">
    <location>
        <begin position="67"/>
        <end position="138"/>
    </location>
</feature>
<evidence type="ECO:0000313" key="2">
    <source>
        <dbReference type="EMBL" id="PGH18921.1"/>
    </source>
</evidence>
<reference evidence="2 3" key="1">
    <citation type="submission" date="2017-10" db="EMBL/GenBank/DDBJ databases">
        <title>Comparative genomics in systemic dimorphic fungi from Ajellomycetaceae.</title>
        <authorList>
            <person name="Munoz J.F."/>
            <person name="Mcewen J.G."/>
            <person name="Clay O.K."/>
            <person name="Cuomo C.A."/>
        </authorList>
    </citation>
    <scope>NUCLEOTIDE SEQUENCE [LARGE SCALE GENOMIC DNA]</scope>
    <source>
        <strain evidence="2 3">UAMH7299</strain>
    </source>
</reference>
<protein>
    <submittedName>
        <fullName evidence="2">Uncharacterized protein</fullName>
    </submittedName>
</protein>
<feature type="compositionally biased region" description="Basic and acidic residues" evidence="1">
    <location>
        <begin position="104"/>
        <end position="130"/>
    </location>
</feature>
<comment type="caution">
    <text evidence="2">The sequence shown here is derived from an EMBL/GenBank/DDBJ whole genome shotgun (WGS) entry which is preliminary data.</text>
</comment>
<proteinExistence type="predicted"/>
<accession>A0A2B7YCY4</accession>
<dbReference type="EMBL" id="PDNA01000054">
    <property type="protein sequence ID" value="PGH18921.1"/>
    <property type="molecule type" value="Genomic_DNA"/>
</dbReference>
<keyword evidence="3" id="KW-1185">Reference proteome</keyword>
<organism evidence="2 3">
    <name type="scientific">Polytolypa hystricis (strain UAMH7299)</name>
    <dbReference type="NCBI Taxonomy" id="1447883"/>
    <lineage>
        <taxon>Eukaryota</taxon>
        <taxon>Fungi</taxon>
        <taxon>Dikarya</taxon>
        <taxon>Ascomycota</taxon>
        <taxon>Pezizomycotina</taxon>
        <taxon>Eurotiomycetes</taxon>
        <taxon>Eurotiomycetidae</taxon>
        <taxon>Onygenales</taxon>
        <taxon>Onygenales incertae sedis</taxon>
        <taxon>Polytolypa</taxon>
    </lineage>
</organism>
<name>A0A2B7YCY4_POLH7</name>
<dbReference type="OrthoDB" id="3827557at2759"/>
<dbReference type="PANTHER" id="PTHR39609">
    <property type="entry name" value="RFEG-RELATED"/>
    <property type="match status" value="1"/>
</dbReference>
<gene>
    <name evidence="2" type="ORF">AJ80_04341</name>
</gene>
<evidence type="ECO:0000313" key="3">
    <source>
        <dbReference type="Proteomes" id="UP000224634"/>
    </source>
</evidence>
<dbReference type="AlphaFoldDB" id="A0A2B7YCY4"/>
<dbReference type="Proteomes" id="UP000224634">
    <property type="component" value="Unassembled WGS sequence"/>
</dbReference>